<dbReference type="PANTHER" id="PTHR43214">
    <property type="entry name" value="TWO-COMPONENT RESPONSE REGULATOR"/>
    <property type="match status" value="1"/>
</dbReference>
<dbReference type="PANTHER" id="PTHR43214:SF17">
    <property type="entry name" value="TRANSCRIPTIONAL REGULATORY PROTEIN RCSB"/>
    <property type="match status" value="1"/>
</dbReference>
<evidence type="ECO:0000259" key="4">
    <source>
        <dbReference type="PROSITE" id="PS50043"/>
    </source>
</evidence>
<dbReference type="InterPro" id="IPR011006">
    <property type="entry name" value="CheY-like_superfamily"/>
</dbReference>
<dbReference type="InterPro" id="IPR039420">
    <property type="entry name" value="WalR-like"/>
</dbReference>
<organism evidence="6 7">
    <name type="scientific">Ideonella azotifigens</name>
    <dbReference type="NCBI Taxonomy" id="513160"/>
    <lineage>
        <taxon>Bacteria</taxon>
        <taxon>Pseudomonadati</taxon>
        <taxon>Pseudomonadota</taxon>
        <taxon>Betaproteobacteria</taxon>
        <taxon>Burkholderiales</taxon>
        <taxon>Sphaerotilaceae</taxon>
        <taxon>Ideonella</taxon>
    </lineage>
</organism>
<evidence type="ECO:0000313" key="7">
    <source>
        <dbReference type="Proteomes" id="UP001500279"/>
    </source>
</evidence>
<dbReference type="SUPFAM" id="SSF52172">
    <property type="entry name" value="CheY-like"/>
    <property type="match status" value="1"/>
</dbReference>
<dbReference type="Pfam" id="PF00196">
    <property type="entry name" value="GerE"/>
    <property type="match status" value="1"/>
</dbReference>
<evidence type="ECO:0000256" key="1">
    <source>
        <dbReference type="ARBA" id="ARBA00022553"/>
    </source>
</evidence>
<dbReference type="InterPro" id="IPR058245">
    <property type="entry name" value="NreC/VraR/RcsB-like_REC"/>
</dbReference>
<dbReference type="CDD" id="cd17535">
    <property type="entry name" value="REC_NarL-like"/>
    <property type="match status" value="1"/>
</dbReference>
<dbReference type="Proteomes" id="UP001500279">
    <property type="component" value="Unassembled WGS sequence"/>
</dbReference>
<evidence type="ECO:0000313" key="6">
    <source>
        <dbReference type="EMBL" id="GAA0760875.1"/>
    </source>
</evidence>
<dbReference type="Pfam" id="PF00072">
    <property type="entry name" value="Response_reg"/>
    <property type="match status" value="1"/>
</dbReference>
<protein>
    <submittedName>
        <fullName evidence="6">Response regulator transcription factor</fullName>
    </submittedName>
</protein>
<dbReference type="InterPro" id="IPR001789">
    <property type="entry name" value="Sig_transdc_resp-reg_receiver"/>
</dbReference>
<dbReference type="PRINTS" id="PR00038">
    <property type="entry name" value="HTHLUXR"/>
</dbReference>
<dbReference type="RefSeq" id="WP_141290574.1">
    <property type="nucleotide sequence ID" value="NZ_BAAAEW010000026.1"/>
</dbReference>
<dbReference type="EMBL" id="BAAAEW010000026">
    <property type="protein sequence ID" value="GAA0760875.1"/>
    <property type="molecule type" value="Genomic_DNA"/>
</dbReference>
<keyword evidence="7" id="KW-1185">Reference proteome</keyword>
<feature type="domain" description="Response regulatory" evidence="5">
    <location>
        <begin position="10"/>
        <end position="126"/>
    </location>
</feature>
<evidence type="ECO:0000256" key="3">
    <source>
        <dbReference type="PROSITE-ProRule" id="PRU00169"/>
    </source>
</evidence>
<comment type="caution">
    <text evidence="6">The sequence shown here is derived from an EMBL/GenBank/DDBJ whole genome shotgun (WGS) entry which is preliminary data.</text>
</comment>
<keyword evidence="2" id="KW-0238">DNA-binding</keyword>
<dbReference type="Gene3D" id="3.40.50.2300">
    <property type="match status" value="1"/>
</dbReference>
<dbReference type="InterPro" id="IPR016032">
    <property type="entry name" value="Sig_transdc_resp-reg_C-effctor"/>
</dbReference>
<feature type="modified residue" description="4-aspartylphosphate" evidence="3">
    <location>
        <position position="61"/>
    </location>
</feature>
<dbReference type="PROSITE" id="PS50110">
    <property type="entry name" value="RESPONSE_REGULATORY"/>
    <property type="match status" value="1"/>
</dbReference>
<evidence type="ECO:0000259" key="5">
    <source>
        <dbReference type="PROSITE" id="PS50110"/>
    </source>
</evidence>
<dbReference type="SMART" id="SM00448">
    <property type="entry name" value="REC"/>
    <property type="match status" value="1"/>
</dbReference>
<dbReference type="SUPFAM" id="SSF46894">
    <property type="entry name" value="C-terminal effector domain of the bipartite response regulators"/>
    <property type="match status" value="1"/>
</dbReference>
<feature type="domain" description="HTH luxR-type" evidence="4">
    <location>
        <begin position="140"/>
        <end position="205"/>
    </location>
</feature>
<accession>A0ABN1KB04</accession>
<sequence length="209" mass="22446">MPTQAPVAVKVLLADDHALFREGLKLLFTRDAGFQVVGEAQDLLGLRDLLRLTQPDLLLIDYHMPGGDSSAVVNHLKHTQPGLRIVFLTGSSAGRVLKQLADAQADGVLLKDSSAADLLANLRAVMQGQRVIPAAVAALMAPGEGLLTRREMQVVKLIGDGLSNAEMGELLSLSPKTVDKHRENLMRKLEVNSVAQLVLKAHALGWLTS</sequence>
<dbReference type="SMART" id="SM00421">
    <property type="entry name" value="HTH_LUXR"/>
    <property type="match status" value="1"/>
</dbReference>
<evidence type="ECO:0000256" key="2">
    <source>
        <dbReference type="ARBA" id="ARBA00023125"/>
    </source>
</evidence>
<dbReference type="InterPro" id="IPR000792">
    <property type="entry name" value="Tscrpt_reg_LuxR_C"/>
</dbReference>
<reference evidence="6 7" key="1">
    <citation type="journal article" date="2019" name="Int. J. Syst. Evol. Microbiol.">
        <title>The Global Catalogue of Microorganisms (GCM) 10K type strain sequencing project: providing services to taxonomists for standard genome sequencing and annotation.</title>
        <authorList>
            <consortium name="The Broad Institute Genomics Platform"/>
            <consortium name="The Broad Institute Genome Sequencing Center for Infectious Disease"/>
            <person name="Wu L."/>
            <person name="Ma J."/>
        </authorList>
    </citation>
    <scope>NUCLEOTIDE SEQUENCE [LARGE SCALE GENOMIC DNA]</scope>
    <source>
        <strain evidence="6 7">JCM 15503</strain>
    </source>
</reference>
<keyword evidence="1 3" id="KW-0597">Phosphoprotein</keyword>
<dbReference type="CDD" id="cd06170">
    <property type="entry name" value="LuxR_C_like"/>
    <property type="match status" value="1"/>
</dbReference>
<proteinExistence type="predicted"/>
<name>A0ABN1KB04_9BURK</name>
<dbReference type="PROSITE" id="PS50043">
    <property type="entry name" value="HTH_LUXR_2"/>
    <property type="match status" value="1"/>
</dbReference>
<gene>
    <name evidence="6" type="ORF">GCM10009107_43920</name>
</gene>